<organism evidence="2 3">
    <name type="scientific">Gymnopus androsaceus JB14</name>
    <dbReference type="NCBI Taxonomy" id="1447944"/>
    <lineage>
        <taxon>Eukaryota</taxon>
        <taxon>Fungi</taxon>
        <taxon>Dikarya</taxon>
        <taxon>Basidiomycota</taxon>
        <taxon>Agaricomycotina</taxon>
        <taxon>Agaricomycetes</taxon>
        <taxon>Agaricomycetidae</taxon>
        <taxon>Agaricales</taxon>
        <taxon>Marasmiineae</taxon>
        <taxon>Omphalotaceae</taxon>
        <taxon>Gymnopus</taxon>
    </lineage>
</organism>
<keyword evidence="1" id="KW-0472">Membrane</keyword>
<evidence type="ECO:0000256" key="1">
    <source>
        <dbReference type="SAM" id="Phobius"/>
    </source>
</evidence>
<dbReference type="Proteomes" id="UP000799118">
    <property type="component" value="Unassembled WGS sequence"/>
</dbReference>
<sequence>MLQNSLEDYFPEFFESLEAAEKDMEKSNSDAIPGSLSPELDLIPTISYTFPASSSFSSYPATTPIVYVTAAMTDTDDASQLQATPSTSFVSSFTGIDSSSIPTTSSSSTSVSALESLSATLFHLGPGVVLTDHTTSTLDLHSPMPTSPVAFAAAPTSSNAGAAHDTSDHRMPIIFGSILSGLLVFSIITCVLLNTKRLRCKLFARGVHHDLDSRVVKDLEDSSVFPVEAKGSGNADGSQPALSSLPAWMKLPSQISPFHNHRDSLLSYFRSGRDSLGSQQSKPQKPQKDKVIDIVSDFPRSRFSVTSSDYTHSIRSVDSNRYLQPVAPPRQSVPLLTPEEFFSLPSSTTIASRHSRMGSAPVFGFRRREAGLSLALSRARSLEQEVLPNTKSKIKDRAKSMAFVQDRSLQRRRTQSVAVIGNGEWI</sequence>
<proteinExistence type="predicted"/>
<gene>
    <name evidence="2" type="ORF">BT96DRAFT_914268</name>
</gene>
<dbReference type="OrthoDB" id="3051118at2759"/>
<name>A0A6A4I7A7_9AGAR</name>
<reference evidence="2" key="1">
    <citation type="journal article" date="2019" name="Environ. Microbiol.">
        <title>Fungal ecological strategies reflected in gene transcription - a case study of two litter decomposers.</title>
        <authorList>
            <person name="Barbi F."/>
            <person name="Kohler A."/>
            <person name="Barry K."/>
            <person name="Baskaran P."/>
            <person name="Daum C."/>
            <person name="Fauchery L."/>
            <person name="Ihrmark K."/>
            <person name="Kuo A."/>
            <person name="LaButti K."/>
            <person name="Lipzen A."/>
            <person name="Morin E."/>
            <person name="Grigoriev I.V."/>
            <person name="Henrissat B."/>
            <person name="Lindahl B."/>
            <person name="Martin F."/>
        </authorList>
    </citation>
    <scope>NUCLEOTIDE SEQUENCE</scope>
    <source>
        <strain evidence="2">JB14</strain>
    </source>
</reference>
<keyword evidence="1" id="KW-0812">Transmembrane</keyword>
<feature type="transmembrane region" description="Helical" evidence="1">
    <location>
        <begin position="173"/>
        <end position="193"/>
    </location>
</feature>
<dbReference type="AlphaFoldDB" id="A0A6A4I7A7"/>
<keyword evidence="1" id="KW-1133">Transmembrane helix</keyword>
<dbReference type="EMBL" id="ML769393">
    <property type="protein sequence ID" value="KAE9407902.1"/>
    <property type="molecule type" value="Genomic_DNA"/>
</dbReference>
<evidence type="ECO:0000313" key="2">
    <source>
        <dbReference type="EMBL" id="KAE9407902.1"/>
    </source>
</evidence>
<keyword evidence="3" id="KW-1185">Reference proteome</keyword>
<accession>A0A6A4I7A7</accession>
<protein>
    <submittedName>
        <fullName evidence="2">Uncharacterized protein</fullName>
    </submittedName>
</protein>
<evidence type="ECO:0000313" key="3">
    <source>
        <dbReference type="Proteomes" id="UP000799118"/>
    </source>
</evidence>